<evidence type="ECO:0000256" key="1">
    <source>
        <dbReference type="SAM" id="MobiDB-lite"/>
    </source>
</evidence>
<feature type="compositionally biased region" description="Basic and acidic residues" evidence="1">
    <location>
        <begin position="43"/>
        <end position="54"/>
    </location>
</feature>
<comment type="caution">
    <text evidence="2">The sequence shown here is derived from an EMBL/GenBank/DDBJ whole genome shotgun (WGS) entry which is preliminary data.</text>
</comment>
<protein>
    <submittedName>
        <fullName evidence="2">Uncharacterized protein</fullName>
    </submittedName>
</protein>
<evidence type="ECO:0000313" key="3">
    <source>
        <dbReference type="Proteomes" id="UP000626109"/>
    </source>
</evidence>
<reference evidence="2" key="1">
    <citation type="submission" date="2021-02" db="EMBL/GenBank/DDBJ databases">
        <authorList>
            <person name="Dougan E. K."/>
            <person name="Rhodes N."/>
            <person name="Thang M."/>
            <person name="Chan C."/>
        </authorList>
    </citation>
    <scope>NUCLEOTIDE SEQUENCE</scope>
</reference>
<dbReference type="Proteomes" id="UP000626109">
    <property type="component" value="Unassembled WGS sequence"/>
</dbReference>
<feature type="non-terminal residue" evidence="2">
    <location>
        <position position="1"/>
    </location>
</feature>
<name>A0A813J898_POLGL</name>
<sequence>AKLSREAMSGKVGAQKSVERKHSGNDFEPPAAPSRSNLHRNSRGPEGRKAEIHSGRATPELDADASQTADGAKAQDEEINVFAFAADTASAYGGVDEELNQVEAEEAAVR</sequence>
<dbReference type="AlphaFoldDB" id="A0A813J898"/>
<organism evidence="2 3">
    <name type="scientific">Polarella glacialis</name>
    <name type="common">Dinoflagellate</name>
    <dbReference type="NCBI Taxonomy" id="89957"/>
    <lineage>
        <taxon>Eukaryota</taxon>
        <taxon>Sar</taxon>
        <taxon>Alveolata</taxon>
        <taxon>Dinophyceae</taxon>
        <taxon>Suessiales</taxon>
        <taxon>Suessiaceae</taxon>
        <taxon>Polarella</taxon>
    </lineage>
</organism>
<accession>A0A813J898</accession>
<dbReference type="EMBL" id="CAJNNW010021556">
    <property type="protein sequence ID" value="CAE8668154.1"/>
    <property type="molecule type" value="Genomic_DNA"/>
</dbReference>
<evidence type="ECO:0000313" key="2">
    <source>
        <dbReference type="EMBL" id="CAE8668154.1"/>
    </source>
</evidence>
<gene>
    <name evidence="2" type="ORF">PGLA2088_LOCUS16833</name>
</gene>
<feature type="region of interest" description="Disordered" evidence="1">
    <location>
        <begin position="1"/>
        <end position="74"/>
    </location>
</feature>
<proteinExistence type="predicted"/>